<reference evidence="3 4" key="1">
    <citation type="submission" date="2024-09" db="EMBL/GenBank/DDBJ databases">
        <authorList>
            <person name="Sun Q."/>
            <person name="Mori K."/>
        </authorList>
    </citation>
    <scope>NUCLEOTIDE SEQUENCE [LARGE SCALE GENOMIC DNA]</scope>
    <source>
        <strain evidence="3 4">TBRC 1432</strain>
    </source>
</reference>
<name>A0ABV6N2E4_9PSEU</name>
<dbReference type="SUPFAM" id="SSF47413">
    <property type="entry name" value="lambda repressor-like DNA-binding domains"/>
    <property type="match status" value="1"/>
</dbReference>
<comment type="caution">
    <text evidence="3">The sequence shown here is derived from an EMBL/GenBank/DDBJ whole genome shotgun (WGS) entry which is preliminary data.</text>
</comment>
<keyword evidence="4" id="KW-1185">Reference proteome</keyword>
<feature type="region of interest" description="Disordered" evidence="1">
    <location>
        <begin position="14"/>
        <end position="36"/>
    </location>
</feature>
<dbReference type="Proteomes" id="UP001589810">
    <property type="component" value="Unassembled WGS sequence"/>
</dbReference>
<organism evidence="3 4">
    <name type="scientific">Kutzneria chonburiensis</name>
    <dbReference type="NCBI Taxonomy" id="1483604"/>
    <lineage>
        <taxon>Bacteria</taxon>
        <taxon>Bacillati</taxon>
        <taxon>Actinomycetota</taxon>
        <taxon>Actinomycetes</taxon>
        <taxon>Pseudonocardiales</taxon>
        <taxon>Pseudonocardiaceae</taxon>
        <taxon>Kutzneria</taxon>
    </lineage>
</organism>
<evidence type="ECO:0000259" key="2">
    <source>
        <dbReference type="PROSITE" id="PS50943"/>
    </source>
</evidence>
<accession>A0ABV6N2E4</accession>
<protein>
    <submittedName>
        <fullName evidence="3">Helix-turn-helix domain-containing protein</fullName>
    </submittedName>
</protein>
<dbReference type="PROSITE" id="PS50943">
    <property type="entry name" value="HTH_CROC1"/>
    <property type="match status" value="1"/>
</dbReference>
<dbReference type="InterPro" id="IPR001387">
    <property type="entry name" value="Cro/C1-type_HTH"/>
</dbReference>
<feature type="domain" description="HTH cro/C1-type" evidence="2">
    <location>
        <begin position="4"/>
        <end position="61"/>
    </location>
</feature>
<evidence type="ECO:0000313" key="3">
    <source>
        <dbReference type="EMBL" id="MFC0546756.1"/>
    </source>
</evidence>
<dbReference type="InterPro" id="IPR010982">
    <property type="entry name" value="Lambda_DNA-bd_dom_sf"/>
</dbReference>
<dbReference type="RefSeq" id="WP_273937006.1">
    <property type="nucleotide sequence ID" value="NZ_CP097263.1"/>
</dbReference>
<feature type="compositionally biased region" description="Polar residues" evidence="1">
    <location>
        <begin position="24"/>
        <end position="36"/>
    </location>
</feature>
<dbReference type="Gene3D" id="1.10.260.40">
    <property type="entry name" value="lambda repressor-like DNA-binding domains"/>
    <property type="match status" value="1"/>
</dbReference>
<dbReference type="Pfam" id="PF01381">
    <property type="entry name" value="HTH_3"/>
    <property type="match status" value="1"/>
</dbReference>
<evidence type="ECO:0000256" key="1">
    <source>
        <dbReference type="SAM" id="MobiDB-lite"/>
    </source>
</evidence>
<dbReference type="EMBL" id="JBHLUD010000013">
    <property type="protein sequence ID" value="MFC0546756.1"/>
    <property type="molecule type" value="Genomic_DNA"/>
</dbReference>
<sequence length="168" mass="18871">MSLLADARMAAGMSQSELARRAHTSQPTLSAYENGRTSPTLDTAARLLAETGHHLTIDADVTFAQLLTKRGRPFWVPSHLPRLPLRQALATVTLPLHLNWSTPGARFDLRDRPERLLCYEIVLREGKPADILTYVDGALLVDLWPEMVLPRDIRDAWDQVVEVVQERA</sequence>
<gene>
    <name evidence="3" type="ORF">ACFFH7_34970</name>
</gene>
<dbReference type="CDD" id="cd00093">
    <property type="entry name" value="HTH_XRE"/>
    <property type="match status" value="1"/>
</dbReference>
<dbReference type="SMART" id="SM00530">
    <property type="entry name" value="HTH_XRE"/>
    <property type="match status" value="1"/>
</dbReference>
<evidence type="ECO:0000313" key="4">
    <source>
        <dbReference type="Proteomes" id="UP001589810"/>
    </source>
</evidence>
<proteinExistence type="predicted"/>